<keyword evidence="3 8" id="KW-0689">Ribosomal protein</keyword>
<dbReference type="InterPro" id="IPR016939">
    <property type="entry name" value="Ribosomal_mS23_fun"/>
</dbReference>
<evidence type="ECO:0000256" key="7">
    <source>
        <dbReference type="ARBA" id="ARBA00035421"/>
    </source>
</evidence>
<evidence type="ECO:0000256" key="6">
    <source>
        <dbReference type="ARBA" id="ARBA00035137"/>
    </source>
</evidence>
<name>A0A4P9XM27_9FUNG</name>
<dbReference type="Pfam" id="PF13741">
    <property type="entry name" value="MRP-S25"/>
    <property type="match status" value="1"/>
</dbReference>
<dbReference type="GO" id="GO:0005763">
    <property type="term" value="C:mitochondrial small ribosomal subunit"/>
    <property type="evidence" value="ECO:0007669"/>
    <property type="project" value="InterPro"/>
</dbReference>
<comment type="similarity">
    <text evidence="2">Belongs to the mitochondrion-specific ribosomal protein mS23 family.</text>
</comment>
<evidence type="ECO:0000256" key="3">
    <source>
        <dbReference type="ARBA" id="ARBA00022980"/>
    </source>
</evidence>
<accession>A0A4P9XM27</accession>
<dbReference type="STRING" id="78915.A0A4P9XM27"/>
<keyword evidence="4" id="KW-0496">Mitochondrion</keyword>
<evidence type="ECO:0000256" key="4">
    <source>
        <dbReference type="ARBA" id="ARBA00023128"/>
    </source>
</evidence>
<dbReference type="PANTHER" id="PTHR37799">
    <property type="entry name" value="37S RIBOSOMAL PROTEIN S25, MITOCHONDRIAL"/>
    <property type="match status" value="1"/>
</dbReference>
<dbReference type="EMBL" id="KZ992789">
    <property type="protein sequence ID" value="RKP06953.1"/>
    <property type="molecule type" value="Genomic_DNA"/>
</dbReference>
<dbReference type="CDD" id="cd23701">
    <property type="entry name" value="At1g26750"/>
    <property type="match status" value="1"/>
</dbReference>
<dbReference type="Proteomes" id="UP000271241">
    <property type="component" value="Unassembled WGS sequence"/>
</dbReference>
<gene>
    <name evidence="8" type="ORF">THASP1DRAFT_17789</name>
</gene>
<evidence type="ECO:0000256" key="5">
    <source>
        <dbReference type="ARBA" id="ARBA00023274"/>
    </source>
</evidence>
<evidence type="ECO:0000256" key="2">
    <source>
        <dbReference type="ARBA" id="ARBA00009864"/>
    </source>
</evidence>
<organism evidence="8 9">
    <name type="scientific">Thamnocephalis sphaerospora</name>
    <dbReference type="NCBI Taxonomy" id="78915"/>
    <lineage>
        <taxon>Eukaryota</taxon>
        <taxon>Fungi</taxon>
        <taxon>Fungi incertae sedis</taxon>
        <taxon>Zoopagomycota</taxon>
        <taxon>Zoopagomycotina</taxon>
        <taxon>Zoopagomycetes</taxon>
        <taxon>Zoopagales</taxon>
        <taxon>Sigmoideomycetaceae</taxon>
        <taxon>Thamnocephalis</taxon>
    </lineage>
</organism>
<keyword evidence="5" id="KW-0687">Ribonucleoprotein</keyword>
<dbReference type="OrthoDB" id="5542239at2759"/>
<sequence length="198" mass="22842">MTFKTAPTKVARAVSQLLQAGILKTPPVWLRPMQRHPPGPSLVRAPSAFDTRGTLKVKRRKAVRPPAIVYPEDALRRRFYKDHPNELSRPRMLMERDGHNRRDWTRLCLDGEVPTGEHVVQYQLYLMSTGLSEQEAYVKATAEFYVVRAREDTERRIAEQEARHFGAVPIKSAIEVGLEKEETALERSREVLKLRNEM</sequence>
<protein>
    <recommendedName>
        <fullName evidence="6">Small ribosomal subunit protein mS23</fullName>
    </recommendedName>
    <alternativeName>
        <fullName evidence="7">37S ribosomal protein S25, mitochondrial</fullName>
    </alternativeName>
</protein>
<evidence type="ECO:0000256" key="1">
    <source>
        <dbReference type="ARBA" id="ARBA00004173"/>
    </source>
</evidence>
<evidence type="ECO:0000313" key="8">
    <source>
        <dbReference type="EMBL" id="RKP06953.1"/>
    </source>
</evidence>
<proteinExistence type="inferred from homology"/>
<keyword evidence="9" id="KW-1185">Reference proteome</keyword>
<dbReference type="AlphaFoldDB" id="A0A4P9XM27"/>
<dbReference type="PANTHER" id="PTHR37799:SF1">
    <property type="entry name" value="SMALL RIBOSOMAL SUBUNIT PROTEIN MS23"/>
    <property type="match status" value="1"/>
</dbReference>
<comment type="subcellular location">
    <subcellularLocation>
        <location evidence="1">Mitochondrion</location>
    </subcellularLocation>
</comment>
<evidence type="ECO:0000313" key="9">
    <source>
        <dbReference type="Proteomes" id="UP000271241"/>
    </source>
</evidence>
<dbReference type="GO" id="GO:0003735">
    <property type="term" value="F:structural constituent of ribosome"/>
    <property type="evidence" value="ECO:0007669"/>
    <property type="project" value="InterPro"/>
</dbReference>
<dbReference type="InterPro" id="IPR059242">
    <property type="entry name" value="mS23_dom"/>
</dbReference>
<reference evidence="9" key="1">
    <citation type="journal article" date="2018" name="Nat. Microbiol.">
        <title>Leveraging single-cell genomics to expand the fungal tree of life.</title>
        <authorList>
            <person name="Ahrendt S.R."/>
            <person name="Quandt C.A."/>
            <person name="Ciobanu D."/>
            <person name="Clum A."/>
            <person name="Salamov A."/>
            <person name="Andreopoulos B."/>
            <person name="Cheng J.F."/>
            <person name="Woyke T."/>
            <person name="Pelin A."/>
            <person name="Henrissat B."/>
            <person name="Reynolds N.K."/>
            <person name="Benny G.L."/>
            <person name="Smith M.E."/>
            <person name="James T.Y."/>
            <person name="Grigoriev I.V."/>
        </authorList>
    </citation>
    <scope>NUCLEOTIDE SEQUENCE [LARGE SCALE GENOMIC DNA]</scope>
    <source>
        <strain evidence="9">RSA 1356</strain>
    </source>
</reference>